<dbReference type="InterPro" id="IPR051908">
    <property type="entry name" value="Ribosomal_N-acetyltransferase"/>
</dbReference>
<sequence>MDELTTPEGFLLRPWEPADASAVLRAFAPAEMDRQTDRPVFDRPGALAWIADRTRERGAHTGYSWAVVGEAGEALGCVAVGAVNRTHDTGWVSYWTKEEARGRGVAPAGVRALARWAFDELGLYRLELGHRTDNPASCRVATRSGFAPEGIERARLRYGDVRYDVERHARLADDDVNFDRREGGVNVG</sequence>
<dbReference type="AlphaFoldDB" id="A0A7K3R773"/>
<dbReference type="GO" id="GO:0008999">
    <property type="term" value="F:protein-N-terminal-alanine acetyltransferase activity"/>
    <property type="evidence" value="ECO:0007669"/>
    <property type="project" value="TreeGrafter"/>
</dbReference>
<evidence type="ECO:0000313" key="3">
    <source>
        <dbReference type="Proteomes" id="UP000470951"/>
    </source>
</evidence>
<reference evidence="2 3" key="1">
    <citation type="submission" date="2020-01" db="EMBL/GenBank/DDBJ databases">
        <title>Insect and environment-associated Actinomycetes.</title>
        <authorList>
            <person name="Currrie C."/>
            <person name="Chevrette M."/>
            <person name="Carlson C."/>
            <person name="Stubbendieck R."/>
            <person name="Wendt-Pienkowski E."/>
        </authorList>
    </citation>
    <scope>NUCLEOTIDE SEQUENCE [LARGE SCALE GENOMIC DNA]</scope>
    <source>
        <strain evidence="2 3">SID7903</strain>
    </source>
</reference>
<keyword evidence="2" id="KW-0808">Transferase</keyword>
<accession>A0A7K3R773</accession>
<dbReference type="SUPFAM" id="SSF55729">
    <property type="entry name" value="Acyl-CoA N-acyltransferases (Nat)"/>
    <property type="match status" value="1"/>
</dbReference>
<protein>
    <submittedName>
        <fullName evidence="2">GNAT family N-acetyltransferase</fullName>
    </submittedName>
</protein>
<dbReference type="Proteomes" id="UP000470951">
    <property type="component" value="Unassembled WGS sequence"/>
</dbReference>
<organism evidence="2 3">
    <name type="scientific">Streptomyces anulatus</name>
    <name type="common">Streptomyces chrysomallus</name>
    <dbReference type="NCBI Taxonomy" id="1892"/>
    <lineage>
        <taxon>Bacteria</taxon>
        <taxon>Bacillati</taxon>
        <taxon>Actinomycetota</taxon>
        <taxon>Actinomycetes</taxon>
        <taxon>Kitasatosporales</taxon>
        <taxon>Streptomycetaceae</taxon>
        <taxon>Streptomyces</taxon>
    </lineage>
</organism>
<comment type="caution">
    <text evidence="2">The sequence shown here is derived from an EMBL/GenBank/DDBJ whole genome shotgun (WGS) entry which is preliminary data.</text>
</comment>
<dbReference type="RefSeq" id="WP_164220332.1">
    <property type="nucleotide sequence ID" value="NZ_JAAGMS010000086.1"/>
</dbReference>
<dbReference type="PANTHER" id="PTHR43441:SF10">
    <property type="entry name" value="ACETYLTRANSFERASE"/>
    <property type="match status" value="1"/>
</dbReference>
<evidence type="ECO:0000313" key="2">
    <source>
        <dbReference type="EMBL" id="NEB98023.1"/>
    </source>
</evidence>
<dbReference type="EMBL" id="JAAGMS010000086">
    <property type="protein sequence ID" value="NEB98023.1"/>
    <property type="molecule type" value="Genomic_DNA"/>
</dbReference>
<gene>
    <name evidence="2" type="ORF">G3I58_08490</name>
</gene>
<dbReference type="PROSITE" id="PS51186">
    <property type="entry name" value="GNAT"/>
    <property type="match status" value="1"/>
</dbReference>
<dbReference type="PANTHER" id="PTHR43441">
    <property type="entry name" value="RIBOSOMAL-PROTEIN-SERINE ACETYLTRANSFERASE"/>
    <property type="match status" value="1"/>
</dbReference>
<name>A0A7K3R773_STRAQ</name>
<dbReference type="GO" id="GO:1990189">
    <property type="term" value="F:protein N-terminal-serine acetyltransferase activity"/>
    <property type="evidence" value="ECO:0007669"/>
    <property type="project" value="TreeGrafter"/>
</dbReference>
<evidence type="ECO:0000259" key="1">
    <source>
        <dbReference type="PROSITE" id="PS51186"/>
    </source>
</evidence>
<proteinExistence type="predicted"/>
<dbReference type="Gene3D" id="3.40.630.30">
    <property type="match status" value="1"/>
</dbReference>
<dbReference type="Pfam" id="PF13302">
    <property type="entry name" value="Acetyltransf_3"/>
    <property type="match status" value="1"/>
</dbReference>
<feature type="domain" description="N-acetyltransferase" evidence="1">
    <location>
        <begin position="10"/>
        <end position="170"/>
    </location>
</feature>
<dbReference type="InterPro" id="IPR000182">
    <property type="entry name" value="GNAT_dom"/>
</dbReference>
<dbReference type="InterPro" id="IPR016181">
    <property type="entry name" value="Acyl_CoA_acyltransferase"/>
</dbReference>
<dbReference type="GO" id="GO:0005737">
    <property type="term" value="C:cytoplasm"/>
    <property type="evidence" value="ECO:0007669"/>
    <property type="project" value="TreeGrafter"/>
</dbReference>